<dbReference type="InterPro" id="IPR011990">
    <property type="entry name" value="TPR-like_helical_dom_sf"/>
</dbReference>
<feature type="repeat" description="PPR" evidence="3">
    <location>
        <begin position="245"/>
        <end position="279"/>
    </location>
</feature>
<feature type="repeat" description="PPR" evidence="3">
    <location>
        <begin position="315"/>
        <end position="349"/>
    </location>
</feature>
<dbReference type="EMBL" id="JANAVB010012600">
    <property type="protein sequence ID" value="KAJ6835972.1"/>
    <property type="molecule type" value="Genomic_DNA"/>
</dbReference>
<feature type="repeat" description="PPR" evidence="3">
    <location>
        <begin position="350"/>
        <end position="384"/>
    </location>
</feature>
<reference evidence="5" key="2">
    <citation type="submission" date="2023-04" db="EMBL/GenBank/DDBJ databases">
        <authorList>
            <person name="Bruccoleri R.E."/>
            <person name="Oakeley E.J."/>
            <person name="Faust A.-M."/>
            <person name="Dessus-Babus S."/>
            <person name="Altorfer M."/>
            <person name="Burckhardt D."/>
            <person name="Oertli M."/>
            <person name="Naumann U."/>
            <person name="Petersen F."/>
            <person name="Wong J."/>
        </authorList>
    </citation>
    <scope>NUCLEOTIDE SEQUENCE</scope>
    <source>
        <strain evidence="5">GSM-AAB239-AS_SAM_17_03QT</strain>
        <tissue evidence="5">Leaf</tissue>
    </source>
</reference>
<dbReference type="Pfam" id="PF13041">
    <property type="entry name" value="PPR_2"/>
    <property type="match status" value="5"/>
</dbReference>
<dbReference type="SUPFAM" id="SSF48452">
    <property type="entry name" value="TPR-like"/>
    <property type="match status" value="1"/>
</dbReference>
<comment type="similarity">
    <text evidence="1">Belongs to the PPR family. P subfamily.</text>
</comment>
<dbReference type="Pfam" id="PF13812">
    <property type="entry name" value="PPR_3"/>
    <property type="match status" value="1"/>
</dbReference>
<feature type="repeat" description="PPR" evidence="3">
    <location>
        <begin position="521"/>
        <end position="555"/>
    </location>
</feature>
<proteinExistence type="inferred from homology"/>
<feature type="repeat" description="PPR" evidence="3">
    <location>
        <begin position="451"/>
        <end position="485"/>
    </location>
</feature>
<feature type="repeat" description="PPR" evidence="3">
    <location>
        <begin position="695"/>
        <end position="729"/>
    </location>
</feature>
<dbReference type="SUPFAM" id="SSF81901">
    <property type="entry name" value="HCP-like"/>
    <property type="match status" value="1"/>
</dbReference>
<dbReference type="PANTHER" id="PTHR47447:SF21">
    <property type="entry name" value="PENTACOTRIPEPTIDE-REPEAT REGION OF PRORP DOMAIN-CONTAINING PROTEIN"/>
    <property type="match status" value="1"/>
</dbReference>
<feature type="region of interest" description="Disordered" evidence="4">
    <location>
        <begin position="22"/>
        <end position="48"/>
    </location>
</feature>
<feature type="repeat" description="PPR" evidence="3">
    <location>
        <begin position="164"/>
        <end position="198"/>
    </location>
</feature>
<name>A0AAX6H592_IRIPA</name>
<sequence>MLVSYSSFVTLSFNPNLRTHQPPKVRFCSANSPPESKKNTGRASKSNLSLERSAKIEVKNSSRWLSYGGSIPSILKSLESVDDLDEALKPWEAKLNNKERTIILKEQTNYARALQIFRWFGSKGCHELNVIHYNIVLRLLGRARRWDLISLVWVEMKSKSILPTNSTYGTLIDAYSKGGMRKHALVWLGEMCKQGVEPDEVTMGVVVHTYKKAGEFRKAEEFFKKWSSVSIDDAADEVKSQMGYSLYTYNTLIDTYGKAGDFKQASETFARMLKEGVAPDTVTFNTMIHVCGNCGCLEEVESLISMMEEIRCFPDTRTYNILISLYSKSDDIGSATKYFSKMKAEGLVPDIVSYRTLLYAFSIRKMVGEAEALIVEMGERGLEIDEYTQSSLTRMYISVVMLEDSWSWFERFCDTMSSKCFSANIDAYGEKEHLELAEKAFGCCLQRNMLSALVFNVMIKAYGIAQEYNKACELFEAMENHGILPDKCTYNSIIQILSSAKLPHRAAGYLRRMQEEGLMHDCIPYSMVITSFCKLGELIMAESLFWEMVSSGLQPDIVVFSVLINGFAEAGSAREAKNYIEAMKSAGLEPNSIICNSLIKLYTKVGYLLEAEETYELLKEMGDGPDVYSSNCMIDLYCENSMVQEAESVFKNLKRRGEANEFSHAMMLCLYKKTGRFAEAYEIAQEMKALGLLTETLSYNNVISLYASDGRMKEAVENFQQMLASGVRPNDATFGLLGVVLLRRGASKEAIKHLETVRTRDAQSGVREWVKALCSMQGDLCTDHAWFSSKLVQIRLGKSVGVTPQGEEVGLPHSLRRMGQCTFTQVVNMGTLLLHALSSGSLVKYN</sequence>
<dbReference type="PANTHER" id="PTHR47447">
    <property type="entry name" value="OS03G0856100 PROTEIN"/>
    <property type="match status" value="1"/>
</dbReference>
<protein>
    <submittedName>
        <fullName evidence="5">Pentatricopeptide repeat-containing protein</fullName>
    </submittedName>
</protein>
<comment type="caution">
    <text evidence="5">The sequence shown here is derived from an EMBL/GenBank/DDBJ whole genome shotgun (WGS) entry which is preliminary data.</text>
</comment>
<feature type="repeat" description="PPR" evidence="3">
    <location>
        <begin position="129"/>
        <end position="163"/>
    </location>
</feature>
<dbReference type="InterPro" id="IPR002885">
    <property type="entry name" value="PPR_rpt"/>
</dbReference>
<feature type="repeat" description="PPR" evidence="3">
    <location>
        <begin position="486"/>
        <end position="520"/>
    </location>
</feature>
<evidence type="ECO:0000313" key="6">
    <source>
        <dbReference type="Proteomes" id="UP001140949"/>
    </source>
</evidence>
<evidence type="ECO:0000256" key="4">
    <source>
        <dbReference type="SAM" id="MobiDB-lite"/>
    </source>
</evidence>
<keyword evidence="6" id="KW-1185">Reference proteome</keyword>
<feature type="repeat" description="PPR" evidence="3">
    <location>
        <begin position="280"/>
        <end position="314"/>
    </location>
</feature>
<dbReference type="AlphaFoldDB" id="A0AAX6H592"/>
<evidence type="ECO:0000256" key="3">
    <source>
        <dbReference type="PROSITE-ProRule" id="PRU00708"/>
    </source>
</evidence>
<feature type="repeat" description="PPR" evidence="3">
    <location>
        <begin position="556"/>
        <end position="590"/>
    </location>
</feature>
<reference evidence="5" key="1">
    <citation type="journal article" date="2023" name="GigaByte">
        <title>Genome assembly of the bearded iris, Iris pallida Lam.</title>
        <authorList>
            <person name="Bruccoleri R.E."/>
            <person name="Oakeley E.J."/>
            <person name="Faust A.M.E."/>
            <person name="Altorfer M."/>
            <person name="Dessus-Babus S."/>
            <person name="Burckhardt D."/>
            <person name="Oertli M."/>
            <person name="Naumann U."/>
            <person name="Petersen F."/>
            <person name="Wong J."/>
        </authorList>
    </citation>
    <scope>NUCLEOTIDE SEQUENCE</scope>
    <source>
        <strain evidence="5">GSM-AAB239-AS_SAM_17_03QT</strain>
    </source>
</reference>
<evidence type="ECO:0000313" key="5">
    <source>
        <dbReference type="EMBL" id="KAJ6835972.1"/>
    </source>
</evidence>
<dbReference type="PROSITE" id="PS51375">
    <property type="entry name" value="PPR"/>
    <property type="match status" value="13"/>
</dbReference>
<keyword evidence="2" id="KW-0677">Repeat</keyword>
<dbReference type="Proteomes" id="UP001140949">
    <property type="component" value="Unassembled WGS sequence"/>
</dbReference>
<organism evidence="5 6">
    <name type="scientific">Iris pallida</name>
    <name type="common">Sweet iris</name>
    <dbReference type="NCBI Taxonomy" id="29817"/>
    <lineage>
        <taxon>Eukaryota</taxon>
        <taxon>Viridiplantae</taxon>
        <taxon>Streptophyta</taxon>
        <taxon>Embryophyta</taxon>
        <taxon>Tracheophyta</taxon>
        <taxon>Spermatophyta</taxon>
        <taxon>Magnoliopsida</taxon>
        <taxon>Liliopsida</taxon>
        <taxon>Asparagales</taxon>
        <taxon>Iridaceae</taxon>
        <taxon>Iridoideae</taxon>
        <taxon>Irideae</taxon>
        <taxon>Iris</taxon>
    </lineage>
</organism>
<evidence type="ECO:0000256" key="1">
    <source>
        <dbReference type="ARBA" id="ARBA00007626"/>
    </source>
</evidence>
<dbReference type="Gene3D" id="1.25.40.10">
    <property type="entry name" value="Tetratricopeptide repeat domain"/>
    <property type="match status" value="6"/>
</dbReference>
<dbReference type="Pfam" id="PF01535">
    <property type="entry name" value="PPR"/>
    <property type="match status" value="3"/>
</dbReference>
<dbReference type="NCBIfam" id="TIGR00756">
    <property type="entry name" value="PPR"/>
    <property type="match status" value="10"/>
</dbReference>
<accession>A0AAX6H592</accession>
<feature type="repeat" description="PPR" evidence="3">
    <location>
        <begin position="626"/>
        <end position="660"/>
    </location>
</feature>
<gene>
    <name evidence="5" type="ORF">M6B38_329065</name>
</gene>
<evidence type="ECO:0000256" key="2">
    <source>
        <dbReference type="ARBA" id="ARBA00022737"/>
    </source>
</evidence>
<feature type="repeat" description="PPR" evidence="3">
    <location>
        <begin position="591"/>
        <end position="625"/>
    </location>
</feature>